<dbReference type="PANTHER" id="PTHR11161:SF4">
    <property type="entry name" value="DROP DEAD"/>
    <property type="match status" value="1"/>
</dbReference>
<feature type="transmembrane region" description="Helical" evidence="1">
    <location>
        <begin position="433"/>
        <end position="451"/>
    </location>
</feature>
<dbReference type="InterPro" id="IPR006621">
    <property type="entry name" value="Nose-resist-to-fluoxetine_N"/>
</dbReference>
<feature type="transmembrane region" description="Helical" evidence="1">
    <location>
        <begin position="367"/>
        <end position="388"/>
    </location>
</feature>
<evidence type="ECO:0000313" key="5">
    <source>
        <dbReference type="Proteomes" id="UP001152798"/>
    </source>
</evidence>
<name>A0A9P0MUJ9_NEZVI</name>
<dbReference type="Pfam" id="PF01757">
    <property type="entry name" value="Acyl_transf_3"/>
    <property type="match status" value="1"/>
</dbReference>
<dbReference type="GO" id="GO:0016747">
    <property type="term" value="F:acyltransferase activity, transferring groups other than amino-acyl groups"/>
    <property type="evidence" value="ECO:0007669"/>
    <property type="project" value="InterPro"/>
</dbReference>
<keyword evidence="2" id="KW-0732">Signal</keyword>
<dbReference type="InterPro" id="IPR052728">
    <property type="entry name" value="O2_lipid_transport_reg"/>
</dbReference>
<evidence type="ECO:0000256" key="2">
    <source>
        <dbReference type="SAM" id="SignalP"/>
    </source>
</evidence>
<evidence type="ECO:0000259" key="3">
    <source>
        <dbReference type="SMART" id="SM00703"/>
    </source>
</evidence>
<dbReference type="EMBL" id="OV725081">
    <property type="protein sequence ID" value="CAH1404006.1"/>
    <property type="molecule type" value="Genomic_DNA"/>
</dbReference>
<feature type="domain" description="Nose resistant-to-fluoxetine protein N-terminal" evidence="3">
    <location>
        <begin position="62"/>
        <end position="203"/>
    </location>
</feature>
<dbReference type="Proteomes" id="UP001152798">
    <property type="component" value="Chromosome 5"/>
</dbReference>
<gene>
    <name evidence="4" type="ORF">NEZAVI_LOCUS12497</name>
</gene>
<feature type="transmembrane region" description="Helical" evidence="1">
    <location>
        <begin position="221"/>
        <end position="243"/>
    </location>
</feature>
<accession>A0A9P0MUJ9</accession>
<protein>
    <recommendedName>
        <fullName evidence="3">Nose resistant-to-fluoxetine protein N-terminal domain-containing protein</fullName>
    </recommendedName>
</protein>
<dbReference type="Pfam" id="PF20146">
    <property type="entry name" value="NRF"/>
    <property type="match status" value="1"/>
</dbReference>
<feature type="signal peptide" evidence="2">
    <location>
        <begin position="1"/>
        <end position="17"/>
    </location>
</feature>
<dbReference type="PANTHER" id="PTHR11161">
    <property type="entry name" value="O-ACYLTRANSFERASE"/>
    <property type="match status" value="1"/>
</dbReference>
<keyword evidence="1" id="KW-0812">Transmembrane</keyword>
<keyword evidence="1" id="KW-0472">Membrane</keyword>
<sequence>MPPVWALCLLLFSSASSLSLNVTSTQLLVASEDLLSMDGAPRGLSRRLLSLSPPFALTNSPNEACRNDSFAYLNALNSFDLQAVMMYDANAKLPSGLLSGNMNQYGDMDLCLQSGAQYCLAYVDIKLTDHEYHVLSKVHSLLHAHFAFRSTFHDPGHRVPRFSNLHWAVCVPRSCLPKDVESSLESVADELSAGTGLKTSVMVVPEMCQVSKPFSPPTSTIFVGCLFLILFGTILLATCYEFFYWTGNTNNFWVEILMAFSLKKNSKKLFSLEASSDDISSLHGIRCFNAIMLYLSHKSMALFFNPYINRTHMTEALGKPWTVVARAASLYTDPFIMMSGLLTTYTIGKRFIKTNSIDVPKEIASRVMRLVPTMAGLILFCTFILPHLGSGPQWPLVVNHHAELCKQYWWRNILFIHNYFGFKNMCLTHTHHIGIDTQLFLVSPLLIFLVYKWPRHGLLTLLSIGIISTILRFYTVYIKQLNLYVYFGNPVAQMFNTADYSYILPTHRATVYVIGIALGYFLQQLGRDVKLKKAHMTLGWLVSILLLYFSLVHPSKMGDRSYIYDRMDAANYSAFAPIAWCLFFSWLIFLSHTGNGGFLCDLASWKGFQITSRLSYTFYLTQFPVFFFNVGRTRHSDYYTMQFLFDVKETVAVVIASILLSLCIEMPFQNIRTVLIKKPKSLNVKIENKIK</sequence>
<feature type="transmembrane region" description="Helical" evidence="1">
    <location>
        <begin position="572"/>
        <end position="590"/>
    </location>
</feature>
<feature type="transmembrane region" description="Helical" evidence="1">
    <location>
        <begin position="500"/>
        <end position="522"/>
    </location>
</feature>
<feature type="transmembrane region" description="Helical" evidence="1">
    <location>
        <begin position="610"/>
        <end position="630"/>
    </location>
</feature>
<feature type="transmembrane region" description="Helical" evidence="1">
    <location>
        <begin position="534"/>
        <end position="552"/>
    </location>
</feature>
<dbReference type="SMART" id="SM00703">
    <property type="entry name" value="NRF"/>
    <property type="match status" value="1"/>
</dbReference>
<reference evidence="4" key="1">
    <citation type="submission" date="2022-01" db="EMBL/GenBank/DDBJ databases">
        <authorList>
            <person name="King R."/>
        </authorList>
    </citation>
    <scope>NUCLEOTIDE SEQUENCE</scope>
</reference>
<dbReference type="OrthoDB" id="4794873at2759"/>
<feature type="chain" id="PRO_5040344006" description="Nose resistant-to-fluoxetine protein N-terminal domain-containing protein" evidence="2">
    <location>
        <begin position="18"/>
        <end position="691"/>
    </location>
</feature>
<dbReference type="InterPro" id="IPR002656">
    <property type="entry name" value="Acyl_transf_3_dom"/>
</dbReference>
<keyword evidence="1" id="KW-1133">Transmembrane helix</keyword>
<evidence type="ECO:0000256" key="1">
    <source>
        <dbReference type="SAM" id="Phobius"/>
    </source>
</evidence>
<organism evidence="4 5">
    <name type="scientific">Nezara viridula</name>
    <name type="common">Southern green stink bug</name>
    <name type="synonym">Cimex viridulus</name>
    <dbReference type="NCBI Taxonomy" id="85310"/>
    <lineage>
        <taxon>Eukaryota</taxon>
        <taxon>Metazoa</taxon>
        <taxon>Ecdysozoa</taxon>
        <taxon>Arthropoda</taxon>
        <taxon>Hexapoda</taxon>
        <taxon>Insecta</taxon>
        <taxon>Pterygota</taxon>
        <taxon>Neoptera</taxon>
        <taxon>Paraneoptera</taxon>
        <taxon>Hemiptera</taxon>
        <taxon>Heteroptera</taxon>
        <taxon>Panheteroptera</taxon>
        <taxon>Pentatomomorpha</taxon>
        <taxon>Pentatomoidea</taxon>
        <taxon>Pentatomidae</taxon>
        <taxon>Pentatominae</taxon>
        <taxon>Nezara</taxon>
    </lineage>
</organism>
<evidence type="ECO:0000313" key="4">
    <source>
        <dbReference type="EMBL" id="CAH1404006.1"/>
    </source>
</evidence>
<feature type="transmembrane region" description="Helical" evidence="1">
    <location>
        <begin position="650"/>
        <end position="668"/>
    </location>
</feature>
<proteinExistence type="predicted"/>
<keyword evidence="5" id="KW-1185">Reference proteome</keyword>
<dbReference type="AlphaFoldDB" id="A0A9P0MUJ9"/>
<feature type="transmembrane region" description="Helical" evidence="1">
    <location>
        <begin position="458"/>
        <end position="480"/>
    </location>
</feature>